<keyword evidence="2" id="KW-0723">Serine/threonine-protein kinase</keyword>
<sequence>MGFDIVLSNDKNGLFAFLRGTQIIDTVHRKNGSLRYVGIGLSPHTWDDTAYRPFTDHPNSRASFIDFVSGLLNLNPIERWSPQQARGHPFITGERFERPYIPAGTNPRNTPVTGAAVAVAPTPAGPPPVDPKRPYGGLVPQQTKGQRAYQDAATYNAHLNQHQAYTAQQAAANQSANQQFRNPYAMGPPSQPPGQMAPPMSTQSSHPMSTQGQHPMSAQGQHPMSSQSQPPQSQPPPSVYVDPGPGPGAGDYGQQSRPPMVHQQSTQSLSSQAMSGQLGTGQYGPAGGNRGAPPPNPPSTSYYPPSRTRANTINQMDIVPPALARIASNIGVDASALKRNTLTPVLNREEAMKEWERRQTGKRSHQPYPQLEYLQQQAELASSWQGQQPQQGRFGIPFNAPPPAMVHDIQDKGGMRGGPARYEQQPYVSGVNRYGPSGGGSQGGGGQGGGYQPNNGYDAYDRGDPMGSMYAPLQPTQYYGPPSAGSGGGTTSRGPVSPPSNNISFYGGGVVPAGQSHRNPFQGQGGPPGGQGGAGQTSPQAGPGSKRMSGMDAWPR</sequence>
<feature type="region of interest" description="Disordered" evidence="1">
    <location>
        <begin position="431"/>
        <end position="556"/>
    </location>
</feature>
<proteinExistence type="predicted"/>
<protein>
    <submittedName>
        <fullName evidence="2">Serine/Threonine protein kinase, catalytic domain</fullName>
    </submittedName>
</protein>
<feature type="region of interest" description="Disordered" evidence="1">
    <location>
        <begin position="180"/>
        <end position="308"/>
    </location>
</feature>
<gene>
    <name evidence="2" type="ORF">RHS04_05460</name>
</gene>
<evidence type="ECO:0000256" key="1">
    <source>
        <dbReference type="SAM" id="MobiDB-lite"/>
    </source>
</evidence>
<feature type="compositionally biased region" description="Gly residues" evidence="1">
    <location>
        <begin position="523"/>
        <end position="535"/>
    </location>
</feature>
<keyword evidence="2" id="KW-0808">Transferase</keyword>
<dbReference type="AlphaFoldDB" id="A0A8H7H7J6"/>
<dbReference type="InterPro" id="IPR011009">
    <property type="entry name" value="Kinase-like_dom_sf"/>
</dbReference>
<reference evidence="2" key="1">
    <citation type="submission" date="2020-09" db="EMBL/GenBank/DDBJ databases">
        <title>Comparative genome analyses of four rice-infecting Rhizoctonia solani isolates reveal extensive enrichment of homogalacturonan modification genes.</title>
        <authorList>
            <person name="Lee D.-Y."/>
            <person name="Jeon J."/>
            <person name="Kim K.-T."/>
            <person name="Cheong K."/>
            <person name="Song H."/>
            <person name="Choi G."/>
            <person name="Ko J."/>
            <person name="Opiyo S.O."/>
            <person name="Zuo S."/>
            <person name="Madhav S."/>
            <person name="Lee Y.-H."/>
            <person name="Wang G.-L."/>
        </authorList>
    </citation>
    <scope>NUCLEOTIDE SEQUENCE</scope>
    <source>
        <strain evidence="2">AG1-IA YN-7</strain>
    </source>
</reference>
<feature type="compositionally biased region" description="Gly residues" evidence="1">
    <location>
        <begin position="278"/>
        <end position="290"/>
    </location>
</feature>
<dbReference type="SUPFAM" id="SSF56112">
    <property type="entry name" value="Protein kinase-like (PK-like)"/>
    <property type="match status" value="1"/>
</dbReference>
<organism evidence="2 3">
    <name type="scientific">Rhizoctonia solani</name>
    <dbReference type="NCBI Taxonomy" id="456999"/>
    <lineage>
        <taxon>Eukaryota</taxon>
        <taxon>Fungi</taxon>
        <taxon>Dikarya</taxon>
        <taxon>Basidiomycota</taxon>
        <taxon>Agaricomycotina</taxon>
        <taxon>Agaricomycetes</taxon>
        <taxon>Cantharellales</taxon>
        <taxon>Ceratobasidiaceae</taxon>
        <taxon>Rhizoctonia</taxon>
    </lineage>
</organism>
<dbReference type="EMBL" id="JACYCC010000039">
    <property type="protein sequence ID" value="KAF8678245.1"/>
    <property type="molecule type" value="Genomic_DNA"/>
</dbReference>
<comment type="caution">
    <text evidence="2">The sequence shown here is derived from an EMBL/GenBank/DDBJ whole genome shotgun (WGS) entry which is preliminary data.</text>
</comment>
<dbReference type="Gene3D" id="1.10.510.10">
    <property type="entry name" value="Transferase(Phosphotransferase) domain 1"/>
    <property type="match status" value="1"/>
</dbReference>
<feature type="compositionally biased region" description="Polar residues" evidence="1">
    <location>
        <begin position="202"/>
        <end position="224"/>
    </location>
</feature>
<evidence type="ECO:0000313" key="3">
    <source>
        <dbReference type="Proteomes" id="UP000650582"/>
    </source>
</evidence>
<feature type="compositionally biased region" description="Gly residues" evidence="1">
    <location>
        <begin position="436"/>
        <end position="451"/>
    </location>
</feature>
<feature type="region of interest" description="Disordered" evidence="1">
    <location>
        <begin position="118"/>
        <end position="149"/>
    </location>
</feature>
<keyword evidence="2" id="KW-0418">Kinase</keyword>
<feature type="compositionally biased region" description="Low complexity" evidence="1">
    <location>
        <begin position="299"/>
        <end position="308"/>
    </location>
</feature>
<dbReference type="GO" id="GO:0004674">
    <property type="term" value="F:protein serine/threonine kinase activity"/>
    <property type="evidence" value="ECO:0007669"/>
    <property type="project" value="UniProtKB-KW"/>
</dbReference>
<accession>A0A8H7H7J6</accession>
<evidence type="ECO:0000313" key="2">
    <source>
        <dbReference type="EMBL" id="KAF8678245.1"/>
    </source>
</evidence>
<dbReference type="Proteomes" id="UP000650582">
    <property type="component" value="Unassembled WGS sequence"/>
</dbReference>
<feature type="compositionally biased region" description="Polar residues" evidence="1">
    <location>
        <begin position="254"/>
        <end position="277"/>
    </location>
</feature>
<name>A0A8H7H7J6_9AGAM</name>